<dbReference type="EMBL" id="JARYMX010000005">
    <property type="protein sequence ID" value="KAJ9546552.1"/>
    <property type="molecule type" value="Genomic_DNA"/>
</dbReference>
<keyword evidence="1" id="KW-0238">DNA-binding</keyword>
<dbReference type="Pfam" id="PF05699">
    <property type="entry name" value="Dimer_Tnp_hAT"/>
    <property type="match status" value="1"/>
</dbReference>
<dbReference type="InterPro" id="IPR008906">
    <property type="entry name" value="HATC_C_dom"/>
</dbReference>
<dbReference type="PANTHER" id="PTHR46481:SF8">
    <property type="entry name" value="ZINC FINGER BED DOMAIN-CONTAINING PROTEIN RICESLEEPER 1-LIKE"/>
    <property type="match status" value="1"/>
</dbReference>
<keyword evidence="6" id="KW-1185">Reference proteome</keyword>
<evidence type="ECO:0000256" key="2">
    <source>
        <dbReference type="SAM" id="MobiDB-lite"/>
    </source>
</evidence>
<organism evidence="5 6">
    <name type="scientific">Centaurea solstitialis</name>
    <name type="common">yellow star-thistle</name>
    <dbReference type="NCBI Taxonomy" id="347529"/>
    <lineage>
        <taxon>Eukaryota</taxon>
        <taxon>Viridiplantae</taxon>
        <taxon>Streptophyta</taxon>
        <taxon>Embryophyta</taxon>
        <taxon>Tracheophyta</taxon>
        <taxon>Spermatophyta</taxon>
        <taxon>Magnoliopsida</taxon>
        <taxon>eudicotyledons</taxon>
        <taxon>Gunneridae</taxon>
        <taxon>Pentapetalae</taxon>
        <taxon>asterids</taxon>
        <taxon>campanulids</taxon>
        <taxon>Asterales</taxon>
        <taxon>Asteraceae</taxon>
        <taxon>Carduoideae</taxon>
        <taxon>Cardueae</taxon>
        <taxon>Centaureinae</taxon>
        <taxon>Centaurea</taxon>
    </lineage>
</organism>
<feature type="compositionally biased region" description="Polar residues" evidence="2">
    <location>
        <begin position="252"/>
        <end position="262"/>
    </location>
</feature>
<dbReference type="InterPro" id="IPR052035">
    <property type="entry name" value="ZnF_BED_domain_contain"/>
</dbReference>
<accession>A0AA38T842</accession>
<evidence type="ECO:0000313" key="5">
    <source>
        <dbReference type="EMBL" id="KAJ9546552.1"/>
    </source>
</evidence>
<dbReference type="SUPFAM" id="SSF53098">
    <property type="entry name" value="Ribonuclease H-like"/>
    <property type="match status" value="1"/>
</dbReference>
<comment type="caution">
    <text evidence="5">The sequence shown here is derived from an EMBL/GenBank/DDBJ whole genome shotgun (WGS) entry which is preliminary data.</text>
</comment>
<dbReference type="GO" id="GO:0003677">
    <property type="term" value="F:DNA binding"/>
    <property type="evidence" value="ECO:0007669"/>
    <property type="project" value="UniProtKB-KW"/>
</dbReference>
<feature type="domain" description="hAT-like transposase RNase-H fold" evidence="4">
    <location>
        <begin position="285"/>
        <end position="393"/>
    </location>
</feature>
<sequence>MCIKDNRPFGVVDDEGLREFAWELNPLFKFPSRWTVARDCLSIYKKEAKRLKDLLKGQTVSLTIDTWSSVDDDWILRKKILNFCPIANHRVDTIGKLVYFCIQKWGIEKVFTVMVDNASSNDSVIRYLKTMLRGPNDVLDCKYSHLRCCAHIINLVVRDGLEAQCGLISRIRNAVRYSSFKECVDRVQIKRNRKPCLDVDTRWNSTFFMLETAVKYEDAFDRLFDIDSNYISYLQDEAEDDSEGSTRKQKRSGATNGAPTSQDWEKDMNFVEYLRIFSEVTTKFSGSKYVTSNLFFSELVTMQATITRMCHSIDGEKQKMAKSMKLKYDKYWDNIENMNLLLYVVVALDPHNKHLLCRNDIWHRENKTDYQRSVSLVILDKVKKTLEDFFEHYQKKAEMRKEKRSVGSTSSNGMPSALGDTRINLEHGFDIYDDEEEDCKSELEVYLADGKEKRDERFDILGWWKENSTKFPILSQLARHVLAMPISTVASESAFSTGGRVIDKYRSSLNPKTAEALICTQDWIRSSLVDIELLDMSIASIEELNENLKNIELDELPNVKDTSNVED</sequence>
<feature type="region of interest" description="Disordered" evidence="2">
    <location>
        <begin position="237"/>
        <end position="262"/>
    </location>
</feature>
<dbReference type="InterPro" id="IPR012337">
    <property type="entry name" value="RNaseH-like_sf"/>
</dbReference>
<protein>
    <recommendedName>
        <fullName evidence="7">Transposase</fullName>
    </recommendedName>
</protein>
<evidence type="ECO:0008006" key="7">
    <source>
        <dbReference type="Google" id="ProtNLM"/>
    </source>
</evidence>
<proteinExistence type="predicted"/>
<dbReference type="SUPFAM" id="SSF140996">
    <property type="entry name" value="Hermes dimerisation domain"/>
    <property type="match status" value="1"/>
</dbReference>
<dbReference type="PANTHER" id="PTHR46481">
    <property type="entry name" value="ZINC FINGER BED DOMAIN-CONTAINING PROTEIN 4"/>
    <property type="match status" value="1"/>
</dbReference>
<evidence type="ECO:0000256" key="1">
    <source>
        <dbReference type="ARBA" id="ARBA00023125"/>
    </source>
</evidence>
<evidence type="ECO:0000259" key="3">
    <source>
        <dbReference type="Pfam" id="PF05699"/>
    </source>
</evidence>
<dbReference type="AlphaFoldDB" id="A0AA38T842"/>
<dbReference type="InterPro" id="IPR025525">
    <property type="entry name" value="hAT-like_transposase_RNase-H"/>
</dbReference>
<gene>
    <name evidence="5" type="ORF">OSB04_019095</name>
</gene>
<evidence type="ECO:0000313" key="6">
    <source>
        <dbReference type="Proteomes" id="UP001172457"/>
    </source>
</evidence>
<reference evidence="5" key="1">
    <citation type="submission" date="2023-03" db="EMBL/GenBank/DDBJ databases">
        <title>Chromosome-scale reference genome and RAD-based genetic map of yellow starthistle (Centaurea solstitialis) reveal putative structural variation and QTLs associated with invader traits.</title>
        <authorList>
            <person name="Reatini B."/>
            <person name="Cang F.A."/>
            <person name="Jiang Q."/>
            <person name="Mckibben M.T.W."/>
            <person name="Barker M.S."/>
            <person name="Rieseberg L.H."/>
            <person name="Dlugosch K.M."/>
        </authorList>
    </citation>
    <scope>NUCLEOTIDE SEQUENCE</scope>
    <source>
        <strain evidence="5">CAN-66</strain>
        <tissue evidence="5">Leaf</tissue>
    </source>
</reference>
<dbReference type="GO" id="GO:0046983">
    <property type="term" value="F:protein dimerization activity"/>
    <property type="evidence" value="ECO:0007669"/>
    <property type="project" value="InterPro"/>
</dbReference>
<evidence type="ECO:0000259" key="4">
    <source>
        <dbReference type="Pfam" id="PF14372"/>
    </source>
</evidence>
<feature type="domain" description="HAT C-terminal dimerisation" evidence="3">
    <location>
        <begin position="442"/>
        <end position="524"/>
    </location>
</feature>
<dbReference type="Proteomes" id="UP001172457">
    <property type="component" value="Chromosome 5"/>
</dbReference>
<name>A0AA38T842_9ASTR</name>
<dbReference type="Pfam" id="PF14372">
    <property type="entry name" value="hAT-like_RNase-H"/>
    <property type="match status" value="1"/>
</dbReference>